<dbReference type="Pfam" id="PF12697">
    <property type="entry name" value="Abhydrolase_6"/>
    <property type="match status" value="1"/>
</dbReference>
<comment type="similarity">
    <text evidence="1">Belongs to the AB hydrolase superfamily.</text>
</comment>
<evidence type="ECO:0000256" key="1">
    <source>
        <dbReference type="ARBA" id="ARBA00008645"/>
    </source>
</evidence>
<organism evidence="3 4">
    <name type="scientific">Arsukibacterium tuosuense</name>
    <dbReference type="NCBI Taxonomy" id="1323745"/>
    <lineage>
        <taxon>Bacteria</taxon>
        <taxon>Pseudomonadati</taxon>
        <taxon>Pseudomonadota</taxon>
        <taxon>Gammaproteobacteria</taxon>
        <taxon>Chromatiales</taxon>
        <taxon>Chromatiaceae</taxon>
        <taxon>Arsukibacterium</taxon>
    </lineage>
</organism>
<name>A0A285J1T4_9GAMM</name>
<reference evidence="4" key="1">
    <citation type="submission" date="2017-09" db="EMBL/GenBank/DDBJ databases">
        <authorList>
            <person name="Varghese N."/>
            <person name="Submissions S."/>
        </authorList>
    </citation>
    <scope>NUCLEOTIDE SEQUENCE [LARGE SCALE GENOMIC DNA]</scope>
    <source>
        <strain evidence="4">CGMCC 1.12461</strain>
    </source>
</reference>
<evidence type="ECO:0000259" key="2">
    <source>
        <dbReference type="Pfam" id="PF12697"/>
    </source>
</evidence>
<dbReference type="Proteomes" id="UP000219353">
    <property type="component" value="Unassembled WGS sequence"/>
</dbReference>
<evidence type="ECO:0000313" key="3">
    <source>
        <dbReference type="EMBL" id="SNY54275.1"/>
    </source>
</evidence>
<dbReference type="EMBL" id="OBEB01000005">
    <property type="protein sequence ID" value="SNY54275.1"/>
    <property type="molecule type" value="Genomic_DNA"/>
</dbReference>
<dbReference type="RefSeq" id="WP_245861633.1">
    <property type="nucleotide sequence ID" value="NZ_OBEB01000005.1"/>
</dbReference>
<dbReference type="Gene3D" id="3.40.50.1820">
    <property type="entry name" value="alpha/beta hydrolase"/>
    <property type="match status" value="1"/>
</dbReference>
<evidence type="ECO:0000313" key="4">
    <source>
        <dbReference type="Proteomes" id="UP000219353"/>
    </source>
</evidence>
<dbReference type="InterPro" id="IPR000073">
    <property type="entry name" value="AB_hydrolase_1"/>
</dbReference>
<dbReference type="AlphaFoldDB" id="A0A285J1T4"/>
<proteinExistence type="inferred from homology"/>
<accession>A0A285J1T4</accession>
<gene>
    <name evidence="3" type="ORF">SAMN06297280_2613</name>
</gene>
<keyword evidence="4" id="KW-1185">Reference proteome</keyword>
<feature type="domain" description="AB hydrolase-1" evidence="2">
    <location>
        <begin position="32"/>
        <end position="269"/>
    </location>
</feature>
<dbReference type="SUPFAM" id="SSF53474">
    <property type="entry name" value="alpha/beta-Hydrolases"/>
    <property type="match status" value="1"/>
</dbReference>
<dbReference type="PANTHER" id="PTHR43039">
    <property type="entry name" value="ESTERASE-RELATED"/>
    <property type="match status" value="1"/>
</dbReference>
<dbReference type="InterPro" id="IPR029058">
    <property type="entry name" value="AB_hydrolase_fold"/>
</dbReference>
<sequence length="280" mass="30432">MSESLPESIMNVLKRNNVKVTGSKNAPIIMYAHGFGCSQAMWAAVTPAFEHCSQQILFDFVGSGQSDISQYSFSRYASLNGYAEDILEICDALSLSADIIFVGHSVSCSIGILAANRRPGLFKSMILLGPSPCFLNVPPDYQGGFEQADLAGLIELMDQNYLGWANYLAPVVAGAGAEPQIAGQLSDSFCSTDPVITRHFAHATFFSDNRTDFARLVVPTLILQHKEDALASVEVGQFVHQQIKDSQFAILDVAGHAAHMSHPALVIEAMQRFLQQELNC</sequence>
<protein>
    <submittedName>
        <fullName evidence="3">Sigma-B regulation protein RsbQ</fullName>
    </submittedName>
</protein>